<keyword evidence="3" id="KW-0804">Transcription</keyword>
<keyword evidence="7" id="KW-1185">Reference proteome</keyword>
<dbReference type="Pfam" id="PF02311">
    <property type="entry name" value="AraC_binding"/>
    <property type="match status" value="1"/>
</dbReference>
<feature type="region of interest" description="Disordered" evidence="4">
    <location>
        <begin position="272"/>
        <end position="308"/>
    </location>
</feature>
<dbReference type="Gene3D" id="2.60.120.10">
    <property type="entry name" value="Jelly Rolls"/>
    <property type="match status" value="1"/>
</dbReference>
<dbReference type="Pfam" id="PF12833">
    <property type="entry name" value="HTH_18"/>
    <property type="match status" value="1"/>
</dbReference>
<evidence type="ECO:0000256" key="1">
    <source>
        <dbReference type="ARBA" id="ARBA00023015"/>
    </source>
</evidence>
<sequence length="308" mass="34406">MNIQDRFDPSVIDEVSRPAFSFITETSFVGESEPHRHDKAQLLYVIGGVLTMRAAGGVWTVPPNCALWIPGGISHSGRVCGHVRIGNLYIDAKLTGGLKDECGILFVQPFLRELIFRLEPRPESPEMEPERLHRLVGVLLDELRAAPLEPIHLPMPADRRLQRLTEAMVAEPGLRFTIDEWGARVGASNRTLSRLFQRETGMTFVRWRQQLHIGVALQRLAAGQPVTVIAGDLGYESVSAFIAMFRRMLGTTPTRYFSDQMQASPHRLEITADWRAEPGEHSGPDRGKGRDLAKGSASNLVPFRREPN</sequence>
<evidence type="ECO:0000313" key="7">
    <source>
        <dbReference type="Proteomes" id="UP000620262"/>
    </source>
</evidence>
<dbReference type="InterPro" id="IPR011051">
    <property type="entry name" value="RmlC_Cupin_sf"/>
</dbReference>
<dbReference type="InterPro" id="IPR003313">
    <property type="entry name" value="AraC-bd"/>
</dbReference>
<dbReference type="PANTHER" id="PTHR11019">
    <property type="entry name" value="HTH-TYPE TRANSCRIPTIONAL REGULATOR NIMR"/>
    <property type="match status" value="1"/>
</dbReference>
<organism evidence="6 7">
    <name type="scientific">Rhizobium viscosum</name>
    <name type="common">Arthrobacter viscosus</name>
    <dbReference type="NCBI Taxonomy" id="1673"/>
    <lineage>
        <taxon>Bacteria</taxon>
        <taxon>Pseudomonadati</taxon>
        <taxon>Pseudomonadota</taxon>
        <taxon>Alphaproteobacteria</taxon>
        <taxon>Hyphomicrobiales</taxon>
        <taxon>Rhizobiaceae</taxon>
        <taxon>Rhizobium/Agrobacterium group</taxon>
        <taxon>Rhizobium</taxon>
    </lineage>
</organism>
<keyword evidence="2" id="KW-0238">DNA-binding</keyword>
<dbReference type="PANTHER" id="PTHR11019:SF199">
    <property type="entry name" value="HTH-TYPE TRANSCRIPTIONAL REGULATOR NIMR"/>
    <property type="match status" value="1"/>
</dbReference>
<dbReference type="InterPro" id="IPR018060">
    <property type="entry name" value="HTH_AraC"/>
</dbReference>
<comment type="caution">
    <text evidence="6">The sequence shown here is derived from an EMBL/GenBank/DDBJ whole genome shotgun (WGS) entry which is preliminary data.</text>
</comment>
<dbReference type="SMART" id="SM00342">
    <property type="entry name" value="HTH_ARAC"/>
    <property type="match status" value="1"/>
</dbReference>
<dbReference type="InterPro" id="IPR009057">
    <property type="entry name" value="Homeodomain-like_sf"/>
</dbReference>
<protein>
    <submittedName>
        <fullName evidence="6">AraC-like DNA-binding protein</fullName>
    </submittedName>
</protein>
<name>A0ABR9IUL6_RHIVS</name>
<dbReference type="SUPFAM" id="SSF46689">
    <property type="entry name" value="Homeodomain-like"/>
    <property type="match status" value="1"/>
</dbReference>
<dbReference type="Proteomes" id="UP000620262">
    <property type="component" value="Unassembled WGS sequence"/>
</dbReference>
<dbReference type="PROSITE" id="PS01124">
    <property type="entry name" value="HTH_ARAC_FAMILY_2"/>
    <property type="match status" value="1"/>
</dbReference>
<dbReference type="InterPro" id="IPR014710">
    <property type="entry name" value="RmlC-like_jellyroll"/>
</dbReference>
<feature type="domain" description="HTH araC/xylS-type" evidence="5">
    <location>
        <begin position="159"/>
        <end position="259"/>
    </location>
</feature>
<accession>A0ABR9IUL6</accession>
<feature type="compositionally biased region" description="Basic and acidic residues" evidence="4">
    <location>
        <begin position="272"/>
        <end position="293"/>
    </location>
</feature>
<dbReference type="CDD" id="cd06124">
    <property type="entry name" value="cupin_NimR-like_N"/>
    <property type="match status" value="1"/>
</dbReference>
<dbReference type="Gene3D" id="1.10.10.60">
    <property type="entry name" value="Homeodomain-like"/>
    <property type="match status" value="2"/>
</dbReference>
<reference evidence="6 7" key="1">
    <citation type="submission" date="2020-10" db="EMBL/GenBank/DDBJ databases">
        <title>Sequencing the genomes of 1000 actinobacteria strains.</title>
        <authorList>
            <person name="Klenk H.-P."/>
        </authorList>
    </citation>
    <scope>NUCLEOTIDE SEQUENCE [LARGE SCALE GENOMIC DNA]</scope>
    <source>
        <strain evidence="6 7">DSM 7307</strain>
    </source>
</reference>
<dbReference type="EMBL" id="JADBEC010000001">
    <property type="protein sequence ID" value="MBE1506908.1"/>
    <property type="molecule type" value="Genomic_DNA"/>
</dbReference>
<evidence type="ECO:0000256" key="2">
    <source>
        <dbReference type="ARBA" id="ARBA00023125"/>
    </source>
</evidence>
<evidence type="ECO:0000313" key="6">
    <source>
        <dbReference type="EMBL" id="MBE1506908.1"/>
    </source>
</evidence>
<evidence type="ECO:0000256" key="4">
    <source>
        <dbReference type="SAM" id="MobiDB-lite"/>
    </source>
</evidence>
<proteinExistence type="predicted"/>
<gene>
    <name evidence="6" type="ORF">H4W29_004089</name>
</gene>
<dbReference type="SUPFAM" id="SSF51182">
    <property type="entry name" value="RmlC-like cupins"/>
    <property type="match status" value="1"/>
</dbReference>
<evidence type="ECO:0000256" key="3">
    <source>
        <dbReference type="ARBA" id="ARBA00023163"/>
    </source>
</evidence>
<evidence type="ECO:0000259" key="5">
    <source>
        <dbReference type="PROSITE" id="PS01124"/>
    </source>
</evidence>
<dbReference type="RefSeq" id="WP_192730544.1">
    <property type="nucleotide sequence ID" value="NZ_BAAAVL010000014.1"/>
</dbReference>
<keyword evidence="1" id="KW-0805">Transcription regulation</keyword>